<dbReference type="SUPFAM" id="SSF53850">
    <property type="entry name" value="Periplasmic binding protein-like II"/>
    <property type="match status" value="1"/>
</dbReference>
<keyword evidence="2" id="KW-0805">Transcription regulation</keyword>
<dbReference type="PANTHER" id="PTHR30419">
    <property type="entry name" value="HTH-TYPE TRANSCRIPTIONAL REGULATOR YBHD"/>
    <property type="match status" value="1"/>
</dbReference>
<accession>A0A154BN45</accession>
<protein>
    <recommendedName>
        <fullName evidence="5">HTH lysR-type domain-containing protein</fullName>
    </recommendedName>
</protein>
<dbReference type="PANTHER" id="PTHR30419:SF8">
    <property type="entry name" value="NITROGEN ASSIMILATION TRANSCRIPTIONAL ACTIVATOR-RELATED"/>
    <property type="match status" value="1"/>
</dbReference>
<dbReference type="SUPFAM" id="SSF46785">
    <property type="entry name" value="Winged helix' DNA-binding domain"/>
    <property type="match status" value="1"/>
</dbReference>
<dbReference type="STRING" id="1794912.AXX12_14200"/>
<comment type="similarity">
    <text evidence="1">Belongs to the LysR transcriptional regulatory family.</text>
</comment>
<comment type="caution">
    <text evidence="6">The sequence shown here is derived from an EMBL/GenBank/DDBJ whole genome shotgun (WGS) entry which is preliminary data.</text>
</comment>
<dbReference type="AlphaFoldDB" id="A0A154BN45"/>
<feature type="domain" description="HTH lysR-type" evidence="5">
    <location>
        <begin position="1"/>
        <end position="58"/>
    </location>
</feature>
<organism evidence="6 7">
    <name type="scientific">Anaerosporomusa subterranea</name>
    <dbReference type="NCBI Taxonomy" id="1794912"/>
    <lineage>
        <taxon>Bacteria</taxon>
        <taxon>Bacillati</taxon>
        <taxon>Bacillota</taxon>
        <taxon>Negativicutes</taxon>
        <taxon>Acetonemataceae</taxon>
        <taxon>Anaerosporomusa</taxon>
    </lineage>
</organism>
<evidence type="ECO:0000256" key="2">
    <source>
        <dbReference type="ARBA" id="ARBA00023015"/>
    </source>
</evidence>
<evidence type="ECO:0000313" key="6">
    <source>
        <dbReference type="EMBL" id="KYZ75305.1"/>
    </source>
</evidence>
<dbReference type="InterPro" id="IPR036388">
    <property type="entry name" value="WH-like_DNA-bd_sf"/>
</dbReference>
<evidence type="ECO:0000256" key="1">
    <source>
        <dbReference type="ARBA" id="ARBA00009437"/>
    </source>
</evidence>
<keyword evidence="3" id="KW-0238">DNA-binding</keyword>
<proteinExistence type="inferred from homology"/>
<dbReference type="InterPro" id="IPR000847">
    <property type="entry name" value="LysR_HTH_N"/>
</dbReference>
<dbReference type="OrthoDB" id="1624015at2"/>
<gene>
    <name evidence="6" type="ORF">AXX12_14200</name>
</gene>
<dbReference type="Pfam" id="PF03466">
    <property type="entry name" value="LysR_substrate"/>
    <property type="match status" value="1"/>
</dbReference>
<dbReference type="Proteomes" id="UP000076268">
    <property type="component" value="Unassembled WGS sequence"/>
</dbReference>
<dbReference type="InterPro" id="IPR050950">
    <property type="entry name" value="HTH-type_LysR_regulators"/>
</dbReference>
<sequence>MELRQLEYFQVVSRLNSMSKAAEELRIAQPSVSIAIQKLEEELGVSLFDRSRRQITLTPEGIIFSQRANDILSRIDDSVSEMQDFRSLQTGSIKIGIPPMIGVFLFPHIFAGFRKQYPHIKLTAVEGGSLAIENLLEQGRLDIGIITRSNSSSVLETFPITTGQIHVCMHSNHPLNKLSSIPFSSLSDQPFILLKEDTYNRQAIMAECKKYHFTPQIIFSSSQIETIISLVELEIGISFLFESIAQRYSTIRSSPLSDPIHSHIVLAWNRDKYLSKASRAFINFITGMYQIRCP</sequence>
<evidence type="ECO:0000256" key="4">
    <source>
        <dbReference type="ARBA" id="ARBA00023163"/>
    </source>
</evidence>
<dbReference type="Pfam" id="PF00126">
    <property type="entry name" value="HTH_1"/>
    <property type="match status" value="1"/>
</dbReference>
<dbReference type="Gene3D" id="3.40.190.290">
    <property type="match status" value="1"/>
</dbReference>
<evidence type="ECO:0000313" key="7">
    <source>
        <dbReference type="Proteomes" id="UP000076268"/>
    </source>
</evidence>
<dbReference type="GO" id="GO:0005829">
    <property type="term" value="C:cytosol"/>
    <property type="evidence" value="ECO:0007669"/>
    <property type="project" value="TreeGrafter"/>
</dbReference>
<keyword evidence="7" id="KW-1185">Reference proteome</keyword>
<name>A0A154BN45_ANASB</name>
<dbReference type="RefSeq" id="WP_066244972.1">
    <property type="nucleotide sequence ID" value="NZ_LSGP01000025.1"/>
</dbReference>
<dbReference type="GO" id="GO:0003700">
    <property type="term" value="F:DNA-binding transcription factor activity"/>
    <property type="evidence" value="ECO:0007669"/>
    <property type="project" value="InterPro"/>
</dbReference>
<dbReference type="EMBL" id="LSGP01000025">
    <property type="protein sequence ID" value="KYZ75305.1"/>
    <property type="molecule type" value="Genomic_DNA"/>
</dbReference>
<reference evidence="6 7" key="1">
    <citation type="submission" date="2016-02" db="EMBL/GenBank/DDBJ databases">
        <title>Anaerosporomusa subterraneum gen. nov., sp. nov., a spore-forming obligate anaerobe isolated from saprolite.</title>
        <authorList>
            <person name="Choi J.K."/>
            <person name="Shah M."/>
            <person name="Yee N."/>
        </authorList>
    </citation>
    <scope>NUCLEOTIDE SEQUENCE [LARGE SCALE GENOMIC DNA]</scope>
    <source>
        <strain evidence="6 7">RU4</strain>
    </source>
</reference>
<dbReference type="InterPro" id="IPR005119">
    <property type="entry name" value="LysR_subst-bd"/>
</dbReference>
<dbReference type="Gene3D" id="1.10.10.10">
    <property type="entry name" value="Winged helix-like DNA-binding domain superfamily/Winged helix DNA-binding domain"/>
    <property type="match status" value="1"/>
</dbReference>
<evidence type="ECO:0000259" key="5">
    <source>
        <dbReference type="PROSITE" id="PS50931"/>
    </source>
</evidence>
<dbReference type="InterPro" id="IPR036390">
    <property type="entry name" value="WH_DNA-bd_sf"/>
</dbReference>
<dbReference type="GO" id="GO:0003677">
    <property type="term" value="F:DNA binding"/>
    <property type="evidence" value="ECO:0007669"/>
    <property type="project" value="UniProtKB-KW"/>
</dbReference>
<dbReference type="PROSITE" id="PS50931">
    <property type="entry name" value="HTH_LYSR"/>
    <property type="match status" value="1"/>
</dbReference>
<keyword evidence="4" id="KW-0804">Transcription</keyword>
<dbReference type="FunFam" id="1.10.10.10:FF:000001">
    <property type="entry name" value="LysR family transcriptional regulator"/>
    <property type="match status" value="1"/>
</dbReference>
<dbReference type="PRINTS" id="PR00039">
    <property type="entry name" value="HTHLYSR"/>
</dbReference>
<evidence type="ECO:0000256" key="3">
    <source>
        <dbReference type="ARBA" id="ARBA00023125"/>
    </source>
</evidence>